<keyword evidence="3" id="KW-0902">Two-component regulatory system</keyword>
<dbReference type="Pfam" id="PF02954">
    <property type="entry name" value="HTH_8"/>
    <property type="match status" value="1"/>
</dbReference>
<dbReference type="InterPro" id="IPR002197">
    <property type="entry name" value="HTH_Fis"/>
</dbReference>
<dbReference type="GO" id="GO:0000160">
    <property type="term" value="P:phosphorelay signal transduction system"/>
    <property type="evidence" value="ECO:0007669"/>
    <property type="project" value="UniProtKB-KW"/>
</dbReference>
<evidence type="ECO:0000256" key="3">
    <source>
        <dbReference type="ARBA" id="ARBA00023012"/>
    </source>
</evidence>
<dbReference type="GO" id="GO:0043565">
    <property type="term" value="F:sequence-specific DNA binding"/>
    <property type="evidence" value="ECO:0007669"/>
    <property type="project" value="InterPro"/>
</dbReference>
<dbReference type="SUPFAM" id="SSF52540">
    <property type="entry name" value="P-loop containing nucleoside triphosphate hydrolases"/>
    <property type="match status" value="1"/>
</dbReference>
<sequence>MDLQPACRGTPEALARDLPGGSAAIRNFRERLMTCVDAEGPIWLMGETGVGKARAGWLLHRLGCRAQKPFVVLDVTLDLEGQIAAAADGTVLVAGVEACHASRQSALQAWLACWSRQTGPRPSIVLTVSDREALARHAMGAGGAISGRNHNGRNDIRLAVPSLSERREDFGSLCCHLLAEEADEGTPVATVTSDGARYLASLGWPRNIDDLRACLRRASHRCGGVPLDREILAAARREDVLIPMAQRLAEVLGSYLDCALEDGGVVAPDLHERLIEEIERPLFIRVLRSTDGNQLRAAALLGMNRNTLRKRLQKLGVGTPRRGSR</sequence>
<keyword evidence="4" id="KW-0805">Transcription regulation</keyword>
<evidence type="ECO:0000313" key="7">
    <source>
        <dbReference type="EMBL" id="CAI9120191.1"/>
    </source>
</evidence>
<dbReference type="AlphaFoldDB" id="A0AA35UQE6"/>
<dbReference type="GO" id="GO:0005524">
    <property type="term" value="F:ATP binding"/>
    <property type="evidence" value="ECO:0007669"/>
    <property type="project" value="UniProtKB-KW"/>
</dbReference>
<dbReference type="InterPro" id="IPR058031">
    <property type="entry name" value="AAA_lid_NorR"/>
</dbReference>
<dbReference type="PRINTS" id="PR01590">
    <property type="entry name" value="HTHFIS"/>
</dbReference>
<dbReference type="PANTHER" id="PTHR32071">
    <property type="entry name" value="TRANSCRIPTIONAL REGULATORY PROTEIN"/>
    <property type="match status" value="1"/>
</dbReference>
<dbReference type="PROSITE" id="PS50045">
    <property type="entry name" value="SIGMA54_INTERACT_4"/>
    <property type="match status" value="1"/>
</dbReference>
<dbReference type="Gene3D" id="3.40.50.300">
    <property type="entry name" value="P-loop containing nucleotide triphosphate hydrolases"/>
    <property type="match status" value="1"/>
</dbReference>
<evidence type="ECO:0000256" key="4">
    <source>
        <dbReference type="ARBA" id="ARBA00023015"/>
    </source>
</evidence>
<evidence type="ECO:0000256" key="5">
    <source>
        <dbReference type="ARBA" id="ARBA00023163"/>
    </source>
</evidence>
<dbReference type="SUPFAM" id="SSF46689">
    <property type="entry name" value="Homeodomain-like"/>
    <property type="match status" value="1"/>
</dbReference>
<evidence type="ECO:0000256" key="1">
    <source>
        <dbReference type="ARBA" id="ARBA00022741"/>
    </source>
</evidence>
<dbReference type="Gene3D" id="1.10.8.60">
    <property type="match status" value="1"/>
</dbReference>
<feature type="domain" description="Sigma-54 factor interaction" evidence="6">
    <location>
        <begin position="18"/>
        <end position="220"/>
    </location>
</feature>
<protein>
    <submittedName>
        <fullName evidence="7">Sigma 54-interacting transcriptional regulator</fullName>
    </submittedName>
</protein>
<dbReference type="EMBL" id="CATKSH010000004">
    <property type="protein sequence ID" value="CAI9120191.1"/>
    <property type="molecule type" value="Genomic_DNA"/>
</dbReference>
<evidence type="ECO:0000259" key="6">
    <source>
        <dbReference type="PROSITE" id="PS50045"/>
    </source>
</evidence>
<dbReference type="InterPro" id="IPR027417">
    <property type="entry name" value="P-loop_NTPase"/>
</dbReference>
<keyword evidence="1" id="KW-0547">Nucleotide-binding</keyword>
<keyword evidence="8" id="KW-1185">Reference proteome</keyword>
<proteinExistence type="predicted"/>
<dbReference type="Pfam" id="PF25601">
    <property type="entry name" value="AAA_lid_14"/>
    <property type="match status" value="1"/>
</dbReference>
<dbReference type="Proteomes" id="UP001176960">
    <property type="component" value="Unassembled WGS sequence"/>
</dbReference>
<evidence type="ECO:0000256" key="2">
    <source>
        <dbReference type="ARBA" id="ARBA00022840"/>
    </source>
</evidence>
<name>A0AA35UQE6_9PROT</name>
<dbReference type="Pfam" id="PF14532">
    <property type="entry name" value="Sigma54_activ_2"/>
    <property type="match status" value="1"/>
</dbReference>
<evidence type="ECO:0000313" key="8">
    <source>
        <dbReference type="Proteomes" id="UP001176960"/>
    </source>
</evidence>
<keyword evidence="2" id="KW-0067">ATP-binding</keyword>
<dbReference type="InterPro" id="IPR009057">
    <property type="entry name" value="Homeodomain-like_sf"/>
</dbReference>
<dbReference type="Gene3D" id="1.10.10.60">
    <property type="entry name" value="Homeodomain-like"/>
    <property type="match status" value="1"/>
</dbReference>
<gene>
    <name evidence="7" type="ORF">LMG32879_001021</name>
</gene>
<dbReference type="InterPro" id="IPR002078">
    <property type="entry name" value="Sigma_54_int"/>
</dbReference>
<dbReference type="GO" id="GO:0006355">
    <property type="term" value="P:regulation of DNA-templated transcription"/>
    <property type="evidence" value="ECO:0007669"/>
    <property type="project" value="InterPro"/>
</dbReference>
<dbReference type="RefSeq" id="WP_289841976.1">
    <property type="nucleotide sequence ID" value="NZ_CATKSH010000004.1"/>
</dbReference>
<keyword evidence="5" id="KW-0804">Transcription</keyword>
<reference evidence="7" key="1">
    <citation type="submission" date="2023-03" db="EMBL/GenBank/DDBJ databases">
        <authorList>
            <person name="Cleenwerck I."/>
        </authorList>
    </citation>
    <scope>NUCLEOTIDE SEQUENCE</scope>
    <source>
        <strain evidence="7">LMG 32879</strain>
    </source>
</reference>
<comment type="caution">
    <text evidence="7">The sequence shown here is derived from an EMBL/GenBank/DDBJ whole genome shotgun (WGS) entry which is preliminary data.</text>
</comment>
<organism evidence="7 8">
    <name type="scientific">Brytella acorum</name>
    <dbReference type="NCBI Taxonomy" id="2959299"/>
    <lineage>
        <taxon>Bacteria</taxon>
        <taxon>Pseudomonadati</taxon>
        <taxon>Pseudomonadota</taxon>
        <taxon>Alphaproteobacteria</taxon>
        <taxon>Acetobacterales</taxon>
        <taxon>Acetobacteraceae</taxon>
        <taxon>Brytella</taxon>
    </lineage>
</organism>
<accession>A0AA35UQE6</accession>